<protein>
    <submittedName>
        <fullName evidence="4">DRTGG domain-containing protein</fullName>
    </submittedName>
</protein>
<dbReference type="PROSITE" id="PS51371">
    <property type="entry name" value="CBS"/>
    <property type="match status" value="1"/>
</dbReference>
<dbReference type="Proteomes" id="UP001595987">
    <property type="component" value="Unassembled WGS sequence"/>
</dbReference>
<dbReference type="SUPFAM" id="SSF54631">
    <property type="entry name" value="CBS-domain pair"/>
    <property type="match status" value="1"/>
</dbReference>
<accession>A0ABV9JDP3</accession>
<dbReference type="Gene3D" id="3.40.1390.20">
    <property type="entry name" value="HprK N-terminal domain-like"/>
    <property type="match status" value="1"/>
</dbReference>
<gene>
    <name evidence="4" type="ORF">ACFO26_01145</name>
</gene>
<dbReference type="PANTHER" id="PTHR43080">
    <property type="entry name" value="CBS DOMAIN-CONTAINING PROTEIN CBSX3, MITOCHONDRIAL"/>
    <property type="match status" value="1"/>
</dbReference>
<keyword evidence="1 2" id="KW-0129">CBS domain</keyword>
<dbReference type="PANTHER" id="PTHR43080:SF2">
    <property type="entry name" value="CBS DOMAIN-CONTAINING PROTEIN"/>
    <property type="match status" value="1"/>
</dbReference>
<reference evidence="5" key="1">
    <citation type="journal article" date="2019" name="Int. J. Syst. Evol. Microbiol.">
        <title>The Global Catalogue of Microorganisms (GCM) 10K type strain sequencing project: providing services to taxonomists for standard genome sequencing and annotation.</title>
        <authorList>
            <consortium name="The Broad Institute Genomics Platform"/>
            <consortium name="The Broad Institute Genome Sequencing Center for Infectious Disease"/>
            <person name="Wu L."/>
            <person name="Ma J."/>
        </authorList>
    </citation>
    <scope>NUCLEOTIDE SEQUENCE [LARGE SCALE GENOMIC DNA]</scope>
    <source>
        <strain evidence="5">CCUG 63287</strain>
    </source>
</reference>
<proteinExistence type="predicted"/>
<dbReference type="InterPro" id="IPR029069">
    <property type="entry name" value="HotDog_dom_sf"/>
</dbReference>
<evidence type="ECO:0000313" key="5">
    <source>
        <dbReference type="Proteomes" id="UP001595987"/>
    </source>
</evidence>
<evidence type="ECO:0000256" key="1">
    <source>
        <dbReference type="ARBA" id="ARBA00023122"/>
    </source>
</evidence>
<dbReference type="InterPro" id="IPR051257">
    <property type="entry name" value="Diverse_CBS-Domain"/>
</dbReference>
<name>A0ABV9JDP3_9LACT</name>
<organism evidence="4 5">
    <name type="scientific">Lactococcus nasutitermitis</name>
    <dbReference type="NCBI Taxonomy" id="1652957"/>
    <lineage>
        <taxon>Bacteria</taxon>
        <taxon>Bacillati</taxon>
        <taxon>Bacillota</taxon>
        <taxon>Bacilli</taxon>
        <taxon>Lactobacillales</taxon>
        <taxon>Streptococcaceae</taxon>
        <taxon>Lactococcus</taxon>
    </lineage>
</organism>
<feature type="domain" description="CBS" evidence="3">
    <location>
        <begin position="246"/>
        <end position="308"/>
    </location>
</feature>
<dbReference type="InterPro" id="IPR000644">
    <property type="entry name" value="CBS_dom"/>
</dbReference>
<keyword evidence="5" id="KW-1185">Reference proteome</keyword>
<dbReference type="SUPFAM" id="SSF75138">
    <property type="entry name" value="HprK N-terminal domain-like"/>
    <property type="match status" value="1"/>
</dbReference>
<dbReference type="SMART" id="SM00116">
    <property type="entry name" value="CBS"/>
    <property type="match status" value="2"/>
</dbReference>
<sequence>MSKHEEILTYIEGLEIGRQVSVRSIANRMCVADGTAYRAIKEAENRGLVAVNDRSGTVRVASKGQKVANKLTFAKIAEIANADILGGLAGLEVEFNRFVISAMTKESVEKYLVANGLVIVGDRKDIQNLALREQNAVLVTGGFEVDLDVIDYANEMGIPLMRTSYDTFTVANRISHALSNELIKKDIIKVADVFHQNRSTLREEDTVKDFLELVKRTNVSRFAVLNRYQVVVGVVAMRDVTHKKNDTPINKVMTVPSLAMLDMTVASVSQKMIYEGYDMMPVVHNDHTYAGIITKSDLLQSLQKAQEESQVAHTFSEDISNRLKEHASAYQLLIEPFMINSFGNVSYGVFTEMVSIAVRRVIAKRHRRNVIIESLNMNILGAVAIDNLIEIYPKIINETRLGAMIDCEIYHVNNIVAKVLVNVQFS</sequence>
<dbReference type="Pfam" id="PF07085">
    <property type="entry name" value="DRTGG"/>
    <property type="match status" value="1"/>
</dbReference>
<dbReference type="CDD" id="cd04596">
    <property type="entry name" value="CBS_pair_DRTGG_assoc"/>
    <property type="match status" value="1"/>
</dbReference>
<evidence type="ECO:0000256" key="2">
    <source>
        <dbReference type="PROSITE-ProRule" id="PRU00703"/>
    </source>
</evidence>
<evidence type="ECO:0000259" key="3">
    <source>
        <dbReference type="PROSITE" id="PS51371"/>
    </source>
</evidence>
<dbReference type="InterPro" id="IPR010766">
    <property type="entry name" value="DRTGG"/>
</dbReference>
<dbReference type="SUPFAM" id="SSF54637">
    <property type="entry name" value="Thioesterase/thiol ester dehydrase-isomerase"/>
    <property type="match status" value="1"/>
</dbReference>
<dbReference type="Gene3D" id="3.10.580.10">
    <property type="entry name" value="CBS-domain"/>
    <property type="match status" value="1"/>
</dbReference>
<evidence type="ECO:0000313" key="4">
    <source>
        <dbReference type="EMBL" id="MFC4651514.1"/>
    </source>
</evidence>
<dbReference type="Pfam" id="PF00571">
    <property type="entry name" value="CBS"/>
    <property type="match status" value="2"/>
</dbReference>
<comment type="caution">
    <text evidence="4">The sequence shown here is derived from an EMBL/GenBank/DDBJ whole genome shotgun (WGS) entry which is preliminary data.</text>
</comment>
<dbReference type="InterPro" id="IPR028979">
    <property type="entry name" value="Ser_kin/Pase_Hpr-like_N_sf"/>
</dbReference>
<dbReference type="EMBL" id="JBHSGD010000001">
    <property type="protein sequence ID" value="MFC4651514.1"/>
    <property type="molecule type" value="Genomic_DNA"/>
</dbReference>
<dbReference type="RefSeq" id="WP_213534284.1">
    <property type="nucleotide sequence ID" value="NZ_BOVQ01000003.1"/>
</dbReference>
<dbReference type="InterPro" id="IPR046342">
    <property type="entry name" value="CBS_dom_sf"/>
</dbReference>